<name>A0AAP0BMA9_9ASPA</name>
<dbReference type="PANTHER" id="PTHR21096">
    <property type="entry name" value="PROTEIN FAM136A"/>
    <property type="match status" value="1"/>
</dbReference>
<evidence type="ECO:0008006" key="4">
    <source>
        <dbReference type="Google" id="ProtNLM"/>
    </source>
</evidence>
<dbReference type="PANTHER" id="PTHR21096:SF0">
    <property type="entry name" value="PROTEIN FAM136A"/>
    <property type="match status" value="1"/>
</dbReference>
<comment type="caution">
    <text evidence="2">The sequence shown here is derived from an EMBL/GenBank/DDBJ whole genome shotgun (WGS) entry which is preliminary data.</text>
</comment>
<proteinExistence type="inferred from homology"/>
<sequence>MNHIAAIEEQMVADKIRRKLEEVNVAAQNQLQPIQDYVNFDLQQAYFKCAHECFDRRRRQEDINNCVENCSVPVLKANNLVETEMAQFQERMNRSLMVCRDKFEAAKLQQMKAGATGELEACVNNAIDDNLRVLPHIVDRLKNSLNVYDG</sequence>
<reference evidence="2 3" key="1">
    <citation type="journal article" date="2022" name="Nat. Plants">
        <title>Genomes of leafy and leafless Platanthera orchids illuminate the evolution of mycoheterotrophy.</title>
        <authorList>
            <person name="Li M.H."/>
            <person name="Liu K.W."/>
            <person name="Li Z."/>
            <person name="Lu H.C."/>
            <person name="Ye Q.L."/>
            <person name="Zhang D."/>
            <person name="Wang J.Y."/>
            <person name="Li Y.F."/>
            <person name="Zhong Z.M."/>
            <person name="Liu X."/>
            <person name="Yu X."/>
            <person name="Liu D.K."/>
            <person name="Tu X.D."/>
            <person name="Liu B."/>
            <person name="Hao Y."/>
            <person name="Liao X.Y."/>
            <person name="Jiang Y.T."/>
            <person name="Sun W.H."/>
            <person name="Chen J."/>
            <person name="Chen Y.Q."/>
            <person name="Ai Y."/>
            <person name="Zhai J.W."/>
            <person name="Wu S.S."/>
            <person name="Zhou Z."/>
            <person name="Hsiao Y.Y."/>
            <person name="Wu W.L."/>
            <person name="Chen Y.Y."/>
            <person name="Lin Y.F."/>
            <person name="Hsu J.L."/>
            <person name="Li C.Y."/>
            <person name="Wang Z.W."/>
            <person name="Zhao X."/>
            <person name="Zhong W.Y."/>
            <person name="Ma X.K."/>
            <person name="Ma L."/>
            <person name="Huang J."/>
            <person name="Chen G.Z."/>
            <person name="Huang M.Z."/>
            <person name="Huang L."/>
            <person name="Peng D.H."/>
            <person name="Luo Y.B."/>
            <person name="Zou S.Q."/>
            <person name="Chen S.P."/>
            <person name="Lan S."/>
            <person name="Tsai W.C."/>
            <person name="Van de Peer Y."/>
            <person name="Liu Z.J."/>
        </authorList>
    </citation>
    <scope>NUCLEOTIDE SEQUENCE [LARGE SCALE GENOMIC DNA]</scope>
    <source>
        <strain evidence="2">Lor287</strain>
    </source>
</reference>
<keyword evidence="3" id="KW-1185">Reference proteome</keyword>
<evidence type="ECO:0000256" key="1">
    <source>
        <dbReference type="ARBA" id="ARBA00009952"/>
    </source>
</evidence>
<dbReference type="Proteomes" id="UP001418222">
    <property type="component" value="Unassembled WGS sequence"/>
</dbReference>
<organism evidence="2 3">
    <name type="scientific">Platanthera zijinensis</name>
    <dbReference type="NCBI Taxonomy" id="2320716"/>
    <lineage>
        <taxon>Eukaryota</taxon>
        <taxon>Viridiplantae</taxon>
        <taxon>Streptophyta</taxon>
        <taxon>Embryophyta</taxon>
        <taxon>Tracheophyta</taxon>
        <taxon>Spermatophyta</taxon>
        <taxon>Magnoliopsida</taxon>
        <taxon>Liliopsida</taxon>
        <taxon>Asparagales</taxon>
        <taxon>Orchidaceae</taxon>
        <taxon>Orchidoideae</taxon>
        <taxon>Orchideae</taxon>
        <taxon>Orchidinae</taxon>
        <taxon>Platanthera</taxon>
    </lineage>
</organism>
<dbReference type="GO" id="GO:0005737">
    <property type="term" value="C:cytoplasm"/>
    <property type="evidence" value="ECO:0007669"/>
    <property type="project" value="TreeGrafter"/>
</dbReference>
<dbReference type="EMBL" id="JBBWWQ010000006">
    <property type="protein sequence ID" value="KAK8944502.1"/>
    <property type="molecule type" value="Genomic_DNA"/>
</dbReference>
<accession>A0AAP0BMA9</accession>
<protein>
    <recommendedName>
        <fullName evidence="4">Protein FAM136A</fullName>
    </recommendedName>
</protein>
<dbReference type="InterPro" id="IPR008560">
    <property type="entry name" value="DUF842_euk"/>
</dbReference>
<dbReference type="AlphaFoldDB" id="A0AAP0BMA9"/>
<comment type="similarity">
    <text evidence="1">Belongs to the FAM136 family.</text>
</comment>
<evidence type="ECO:0000313" key="3">
    <source>
        <dbReference type="Proteomes" id="UP001418222"/>
    </source>
</evidence>
<dbReference type="Pfam" id="PF05811">
    <property type="entry name" value="DUF842"/>
    <property type="match status" value="1"/>
</dbReference>
<gene>
    <name evidence="2" type="ORF">KSP39_PZI007517</name>
</gene>
<evidence type="ECO:0000313" key="2">
    <source>
        <dbReference type="EMBL" id="KAK8944502.1"/>
    </source>
</evidence>